<dbReference type="GO" id="GO:0008972">
    <property type="term" value="F:phosphomethylpyrimidine kinase activity"/>
    <property type="evidence" value="ECO:0007669"/>
    <property type="project" value="InterPro"/>
</dbReference>
<dbReference type="AlphaFoldDB" id="A0A7G3G8V2"/>
<dbReference type="GO" id="GO:0009228">
    <property type="term" value="P:thiamine biosynthetic process"/>
    <property type="evidence" value="ECO:0007669"/>
    <property type="project" value="InterPro"/>
</dbReference>
<dbReference type="CDD" id="cd01169">
    <property type="entry name" value="HMPP_kinase"/>
    <property type="match status" value="1"/>
</dbReference>
<dbReference type="RefSeq" id="WP_130106201.1">
    <property type="nucleotide sequence ID" value="NZ_CP025781.1"/>
</dbReference>
<proteinExistence type="predicted"/>
<comment type="pathway">
    <text evidence="1">Cofactor biosynthesis; thiamine diphosphate biosynthesis.</text>
</comment>
<dbReference type="GO" id="GO:0005829">
    <property type="term" value="C:cytosol"/>
    <property type="evidence" value="ECO:0007669"/>
    <property type="project" value="TreeGrafter"/>
</dbReference>
<dbReference type="GO" id="GO:0009229">
    <property type="term" value="P:thiamine diphosphate biosynthetic process"/>
    <property type="evidence" value="ECO:0007669"/>
    <property type="project" value="UniProtKB-UniPathway"/>
</dbReference>
<dbReference type="InterPro" id="IPR004399">
    <property type="entry name" value="HMP/HMP-P_kinase_dom"/>
</dbReference>
<dbReference type="GO" id="GO:0008902">
    <property type="term" value="F:hydroxymethylpyrimidine kinase activity"/>
    <property type="evidence" value="ECO:0007669"/>
    <property type="project" value="UniProtKB-EC"/>
</dbReference>
<sequence>MTASPPIVLVFAGNDPTGGAGLAADMLALSSLGCHVTPVITGIVIQDSAGEQDVLPIDSEWVEDQARCILEDMKVDAIKVGLIASIEALTVIAEIASDYPEIPLVLDPVFFSKPDDHLASEELLAMLRELLLPHTTLLILNSIEARYLASDDPDEQVDLTLDIAASRILDWGCEYVLITGTHENTPKVINTLYSDMGRSSVDTWDRLVGSYYGSGNTLAAAIAGALANGAEFIEAVKEGQDYTWQTLQAAYRPGMGPQIPDRFFWARPVEEQGAVDEAKDHSAG</sequence>
<feature type="domain" description="Pyridoxamine kinase/Phosphomethylpyrimidine kinase" evidence="3">
    <location>
        <begin position="15"/>
        <end position="256"/>
    </location>
</feature>
<dbReference type="PANTHER" id="PTHR20858">
    <property type="entry name" value="PHOSPHOMETHYLPYRIMIDINE KINASE"/>
    <property type="match status" value="1"/>
</dbReference>
<evidence type="ECO:0000256" key="2">
    <source>
        <dbReference type="ARBA" id="ARBA00012135"/>
    </source>
</evidence>
<name>A0A7G3G8V2_9NEIS</name>
<dbReference type="Proteomes" id="UP000515917">
    <property type="component" value="Chromosome"/>
</dbReference>
<accession>A0A7G3G8V2</accession>
<evidence type="ECO:0000313" key="5">
    <source>
        <dbReference type="Proteomes" id="UP000515917"/>
    </source>
</evidence>
<dbReference type="SUPFAM" id="SSF53613">
    <property type="entry name" value="Ribokinase-like"/>
    <property type="match status" value="1"/>
</dbReference>
<organism evidence="4 5">
    <name type="scientific">Iodobacter fluviatilis</name>
    <dbReference type="NCBI Taxonomy" id="537"/>
    <lineage>
        <taxon>Bacteria</taxon>
        <taxon>Pseudomonadati</taxon>
        <taxon>Pseudomonadota</taxon>
        <taxon>Betaproteobacteria</taxon>
        <taxon>Neisseriales</taxon>
        <taxon>Chitinibacteraceae</taxon>
        <taxon>Iodobacter</taxon>
    </lineage>
</organism>
<dbReference type="Pfam" id="PF08543">
    <property type="entry name" value="Phos_pyr_kin"/>
    <property type="match status" value="1"/>
</dbReference>
<dbReference type="Gene3D" id="3.40.1190.20">
    <property type="match status" value="1"/>
</dbReference>
<dbReference type="KEGG" id="ifl:C1H71_08755"/>
<keyword evidence="5" id="KW-1185">Reference proteome</keyword>
<dbReference type="EMBL" id="CP025781">
    <property type="protein sequence ID" value="QBC43622.1"/>
    <property type="molecule type" value="Genomic_DNA"/>
</dbReference>
<dbReference type="InterPro" id="IPR013749">
    <property type="entry name" value="PM/HMP-P_kinase-1"/>
</dbReference>
<dbReference type="EC" id="2.7.1.49" evidence="2"/>
<evidence type="ECO:0000256" key="1">
    <source>
        <dbReference type="ARBA" id="ARBA00004948"/>
    </source>
</evidence>
<dbReference type="UniPathway" id="UPA00060">
    <property type="reaction ID" value="UER00138"/>
</dbReference>
<reference evidence="4 5" key="1">
    <citation type="submission" date="2018-01" db="EMBL/GenBank/DDBJ databases">
        <title>Genome sequence of Iodobacter sp. strain PCH194 isolated from Indian Trans-Himalaya.</title>
        <authorList>
            <person name="Kumar V."/>
            <person name="Thakur V."/>
            <person name="Kumar S."/>
            <person name="Singh D."/>
        </authorList>
    </citation>
    <scope>NUCLEOTIDE SEQUENCE [LARGE SCALE GENOMIC DNA]</scope>
    <source>
        <strain evidence="4 5">PCH194</strain>
    </source>
</reference>
<protein>
    <recommendedName>
        <fullName evidence="2">hydroxymethylpyrimidine kinase</fullName>
        <ecNumber evidence="2">2.7.1.49</ecNumber>
    </recommendedName>
</protein>
<evidence type="ECO:0000259" key="3">
    <source>
        <dbReference type="Pfam" id="PF08543"/>
    </source>
</evidence>
<evidence type="ECO:0000313" key="4">
    <source>
        <dbReference type="EMBL" id="QBC43622.1"/>
    </source>
</evidence>
<keyword evidence="4" id="KW-0808">Transferase</keyword>
<dbReference type="InterPro" id="IPR029056">
    <property type="entry name" value="Ribokinase-like"/>
</dbReference>
<keyword evidence="4" id="KW-0418">Kinase</keyword>
<gene>
    <name evidence="4" type="ORF">C1H71_08755</name>
</gene>
<dbReference type="PANTHER" id="PTHR20858:SF17">
    <property type="entry name" value="HYDROXYMETHYLPYRIMIDINE_PHOSPHOMETHYLPYRIMIDINE KINASE THI20-RELATED"/>
    <property type="match status" value="1"/>
</dbReference>